<organism evidence="1 2">
    <name type="scientific">Tianweitania populi</name>
    <dbReference type="NCBI Taxonomy" id="1607949"/>
    <lineage>
        <taxon>Bacteria</taxon>
        <taxon>Pseudomonadati</taxon>
        <taxon>Pseudomonadota</taxon>
        <taxon>Alphaproteobacteria</taxon>
        <taxon>Hyphomicrobiales</taxon>
        <taxon>Phyllobacteriaceae</taxon>
        <taxon>Tianweitania</taxon>
    </lineage>
</organism>
<dbReference type="EMBL" id="BMZQ01000001">
    <property type="protein sequence ID" value="GHD11973.1"/>
    <property type="molecule type" value="Genomic_DNA"/>
</dbReference>
<proteinExistence type="predicted"/>
<name>A0A8J3DVY5_9HYPH</name>
<dbReference type="RefSeq" id="WP_189502884.1">
    <property type="nucleotide sequence ID" value="NZ_BMZQ01000001.1"/>
</dbReference>
<comment type="caution">
    <text evidence="1">The sequence shown here is derived from an EMBL/GenBank/DDBJ whole genome shotgun (WGS) entry which is preliminary data.</text>
</comment>
<protein>
    <submittedName>
        <fullName evidence="1">Uncharacterized protein</fullName>
    </submittedName>
</protein>
<evidence type="ECO:0000313" key="1">
    <source>
        <dbReference type="EMBL" id="GHD11973.1"/>
    </source>
</evidence>
<sequence length="67" mass="7340">MTIELEFPVSSATEEACPFTVWVPREEASTPEYQQAIAAAESRMTDLPPFACDGEVSAADTFLGQWL</sequence>
<keyword evidence="2" id="KW-1185">Reference proteome</keyword>
<dbReference type="AlphaFoldDB" id="A0A8J3DVY5"/>
<reference evidence="1" key="1">
    <citation type="journal article" date="2014" name="Int. J. Syst. Evol. Microbiol.">
        <title>Complete genome sequence of Corynebacterium casei LMG S-19264T (=DSM 44701T), isolated from a smear-ripened cheese.</title>
        <authorList>
            <consortium name="US DOE Joint Genome Institute (JGI-PGF)"/>
            <person name="Walter F."/>
            <person name="Albersmeier A."/>
            <person name="Kalinowski J."/>
            <person name="Ruckert C."/>
        </authorList>
    </citation>
    <scope>NUCLEOTIDE SEQUENCE</scope>
    <source>
        <strain evidence="1">KCTC 42249</strain>
    </source>
</reference>
<evidence type="ECO:0000313" key="2">
    <source>
        <dbReference type="Proteomes" id="UP000630142"/>
    </source>
</evidence>
<reference evidence="1" key="2">
    <citation type="submission" date="2020-09" db="EMBL/GenBank/DDBJ databases">
        <authorList>
            <person name="Sun Q."/>
            <person name="Kim S."/>
        </authorList>
    </citation>
    <scope>NUCLEOTIDE SEQUENCE</scope>
    <source>
        <strain evidence="1">KCTC 42249</strain>
    </source>
</reference>
<dbReference type="Proteomes" id="UP000630142">
    <property type="component" value="Unassembled WGS sequence"/>
</dbReference>
<accession>A0A8J3DVY5</accession>
<gene>
    <name evidence="1" type="ORF">GCM10016234_15700</name>
</gene>